<evidence type="ECO:0000256" key="5">
    <source>
        <dbReference type="ARBA" id="ARBA00022617"/>
    </source>
</evidence>
<evidence type="ECO:0000256" key="9">
    <source>
        <dbReference type="ARBA" id="ARBA00023002"/>
    </source>
</evidence>
<dbReference type="GO" id="GO:0019373">
    <property type="term" value="P:epoxygenase P450 pathway"/>
    <property type="evidence" value="ECO:0007669"/>
    <property type="project" value="TreeGrafter"/>
</dbReference>
<evidence type="ECO:0000256" key="4">
    <source>
        <dbReference type="ARBA" id="ARBA00010617"/>
    </source>
</evidence>
<dbReference type="SUPFAM" id="SSF48264">
    <property type="entry name" value="Cytochrome P450"/>
    <property type="match status" value="1"/>
</dbReference>
<gene>
    <name evidence="16" type="primary">LOC115480125</name>
</gene>
<evidence type="ECO:0000256" key="6">
    <source>
        <dbReference type="ARBA" id="ARBA00022723"/>
    </source>
</evidence>
<dbReference type="InParanoid" id="A0A6P7ZA75"/>
<dbReference type="PRINTS" id="PR00463">
    <property type="entry name" value="EP450I"/>
</dbReference>
<evidence type="ECO:0000256" key="1">
    <source>
        <dbReference type="ARBA" id="ARBA00001971"/>
    </source>
</evidence>
<evidence type="ECO:0000256" key="11">
    <source>
        <dbReference type="ARBA" id="ARBA00023033"/>
    </source>
</evidence>
<dbReference type="GO" id="GO:0016712">
    <property type="term" value="F:oxidoreductase activity, acting on paired donors, with incorporation or reduction of molecular oxygen, reduced flavin or flavoprotein as one donor, and incorporation of one atom of oxygen"/>
    <property type="evidence" value="ECO:0007669"/>
    <property type="project" value="InterPro"/>
</dbReference>
<dbReference type="RefSeq" id="XP_030074463.1">
    <property type="nucleotide sequence ID" value="XM_030218603.1"/>
</dbReference>
<comment type="cofactor">
    <cofactor evidence="1 13">
        <name>heme</name>
        <dbReference type="ChEBI" id="CHEBI:30413"/>
    </cofactor>
</comment>
<keyword evidence="9 14" id="KW-0560">Oxidoreductase</keyword>
<accession>A0A6P7ZA75</accession>
<keyword evidence="7" id="KW-0256">Endoplasmic reticulum</keyword>
<dbReference type="PRINTS" id="PR00385">
    <property type="entry name" value="P450"/>
</dbReference>
<dbReference type="FunFam" id="1.10.630.10:FF:000001">
    <property type="entry name" value="Cytochrome P450, family 2"/>
    <property type="match status" value="1"/>
</dbReference>
<keyword evidence="8" id="KW-0492">Microsome</keyword>
<dbReference type="InterPro" id="IPR050182">
    <property type="entry name" value="Cytochrome_P450_fam2"/>
</dbReference>
<evidence type="ECO:0000313" key="16">
    <source>
        <dbReference type="RefSeq" id="XP_030074463.1"/>
    </source>
</evidence>
<comment type="subcellular location">
    <subcellularLocation>
        <location evidence="3">Endoplasmic reticulum membrane</location>
    </subcellularLocation>
    <subcellularLocation>
        <location evidence="2">Microsome membrane</location>
    </subcellularLocation>
</comment>
<keyword evidence="5 13" id="KW-0349">Heme</keyword>
<dbReference type="PROSITE" id="PS00086">
    <property type="entry name" value="CYTOCHROME_P450"/>
    <property type="match status" value="1"/>
</dbReference>
<dbReference type="GO" id="GO:0020037">
    <property type="term" value="F:heme binding"/>
    <property type="evidence" value="ECO:0007669"/>
    <property type="project" value="InterPro"/>
</dbReference>
<evidence type="ECO:0000256" key="14">
    <source>
        <dbReference type="RuleBase" id="RU000461"/>
    </source>
</evidence>
<dbReference type="InterPro" id="IPR001128">
    <property type="entry name" value="Cyt_P450"/>
</dbReference>
<keyword evidence="12" id="KW-0472">Membrane</keyword>
<evidence type="ECO:0000256" key="13">
    <source>
        <dbReference type="PIRSR" id="PIRSR602401-1"/>
    </source>
</evidence>
<evidence type="ECO:0000256" key="8">
    <source>
        <dbReference type="ARBA" id="ARBA00022848"/>
    </source>
</evidence>
<dbReference type="Proteomes" id="UP000515156">
    <property type="component" value="Chromosome 11"/>
</dbReference>
<evidence type="ECO:0000256" key="3">
    <source>
        <dbReference type="ARBA" id="ARBA00004586"/>
    </source>
</evidence>
<dbReference type="OrthoDB" id="3934656at2759"/>
<name>A0A6P7ZA75_9AMPH</name>
<keyword evidence="10 13" id="KW-0408">Iron</keyword>
<reference evidence="15" key="1">
    <citation type="submission" date="2024-06" db="UniProtKB">
        <authorList>
            <consortium name="RefSeq"/>
        </authorList>
    </citation>
    <scope>NUCLEOTIDE SEQUENCE [LARGE SCALE GENOMIC DNA]</scope>
</reference>
<sequence>MELAGAVILFLVFCISCLFLISAWKAMGNRGNLPPGPTPLPIVGNIFQVKTGDMVNSLMKLSKKYGPVFTVYLGSRRVVVLCGYEAVKEALVDQGEAFSGRGELPTFNKVTQDFGVVFSNGERWKQLRQFSLKALRNLGMGKKSLEERIQEEAQCLVEKLRKTNELPFDPTCILCQAVCKVMCTILFGNQLNCEDKEFLARVRMIDENFQLMSSFWGQLYDIFPNIAKYLPGPHNRIFTCFEKLAEFVAKRVELNQETLDPNYPRDFVDYFLIRMEQEKQNPSCEINIKDLVITALSVFFGGTETIGTTLRYGLLILLKHPDIEGKMHEEIDRVIGRNRSPSMEDRSKMPYTDAVIHELQRYINLLPLNICRAVIQDTHFRGYTIPRGTNVFPMLTSVLRDNTQFSKPDSFNPGHFLDENGGFKKSDASMPFSAGKRICLGEGLARIQLFLYLTTILQNFTLKCLLDPKDIDLTPKASGFGNIPHSYQLSVVSR</sequence>
<dbReference type="GO" id="GO:0008392">
    <property type="term" value="F:arachidonate epoxygenase activity"/>
    <property type="evidence" value="ECO:0007669"/>
    <property type="project" value="TreeGrafter"/>
</dbReference>
<keyword evidence="15" id="KW-1185">Reference proteome</keyword>
<evidence type="ECO:0000256" key="2">
    <source>
        <dbReference type="ARBA" id="ARBA00004524"/>
    </source>
</evidence>
<keyword evidence="11 14" id="KW-0503">Monooxygenase</keyword>
<evidence type="ECO:0000313" key="15">
    <source>
        <dbReference type="Proteomes" id="UP000515156"/>
    </source>
</evidence>
<organism evidence="15 16">
    <name type="scientific">Microcaecilia unicolor</name>
    <dbReference type="NCBI Taxonomy" id="1415580"/>
    <lineage>
        <taxon>Eukaryota</taxon>
        <taxon>Metazoa</taxon>
        <taxon>Chordata</taxon>
        <taxon>Craniata</taxon>
        <taxon>Vertebrata</taxon>
        <taxon>Euteleostomi</taxon>
        <taxon>Amphibia</taxon>
        <taxon>Gymnophiona</taxon>
        <taxon>Siphonopidae</taxon>
        <taxon>Microcaecilia</taxon>
    </lineage>
</organism>
<evidence type="ECO:0000256" key="7">
    <source>
        <dbReference type="ARBA" id="ARBA00022824"/>
    </source>
</evidence>
<dbReference type="KEGG" id="muo:115480125"/>
<keyword evidence="6 13" id="KW-0479">Metal-binding</keyword>
<feature type="binding site" description="axial binding residue" evidence="13">
    <location>
        <position position="439"/>
    </location>
    <ligand>
        <name>heme</name>
        <dbReference type="ChEBI" id="CHEBI:30413"/>
    </ligand>
    <ligandPart>
        <name>Fe</name>
        <dbReference type="ChEBI" id="CHEBI:18248"/>
    </ligandPart>
</feature>
<evidence type="ECO:0000256" key="12">
    <source>
        <dbReference type="ARBA" id="ARBA00023136"/>
    </source>
</evidence>
<dbReference type="InterPro" id="IPR008067">
    <property type="entry name" value="Cyt_P450_E_grp-I_CYP2A-like"/>
</dbReference>
<reference evidence="16" key="2">
    <citation type="submission" date="2025-08" db="UniProtKB">
        <authorList>
            <consortium name="RefSeq"/>
        </authorList>
    </citation>
    <scope>IDENTIFICATION</scope>
</reference>
<dbReference type="GO" id="GO:0005789">
    <property type="term" value="C:endoplasmic reticulum membrane"/>
    <property type="evidence" value="ECO:0007669"/>
    <property type="project" value="UniProtKB-SubCell"/>
</dbReference>
<dbReference type="GO" id="GO:0005506">
    <property type="term" value="F:iron ion binding"/>
    <property type="evidence" value="ECO:0007669"/>
    <property type="project" value="InterPro"/>
</dbReference>
<dbReference type="GeneID" id="115480125"/>
<dbReference type="PRINTS" id="PR01684">
    <property type="entry name" value="EP450ICYP2A"/>
</dbReference>
<dbReference type="InterPro" id="IPR002401">
    <property type="entry name" value="Cyt_P450_E_grp-I"/>
</dbReference>
<protein>
    <submittedName>
        <fullName evidence="16">Cytochrome P450 2G1-like</fullName>
    </submittedName>
</protein>
<dbReference type="PANTHER" id="PTHR24300:SF153">
    <property type="entry name" value="CYTOCHROME P450 2G1-LIKE-RELATED"/>
    <property type="match status" value="1"/>
</dbReference>
<dbReference type="PANTHER" id="PTHR24300">
    <property type="entry name" value="CYTOCHROME P450 508A4-RELATED"/>
    <property type="match status" value="1"/>
</dbReference>
<dbReference type="GO" id="GO:0006805">
    <property type="term" value="P:xenobiotic metabolic process"/>
    <property type="evidence" value="ECO:0007669"/>
    <property type="project" value="TreeGrafter"/>
</dbReference>
<dbReference type="AlphaFoldDB" id="A0A6P7ZA75"/>
<dbReference type="InterPro" id="IPR036396">
    <property type="entry name" value="Cyt_P450_sf"/>
</dbReference>
<dbReference type="Pfam" id="PF00067">
    <property type="entry name" value="p450"/>
    <property type="match status" value="1"/>
</dbReference>
<evidence type="ECO:0000256" key="10">
    <source>
        <dbReference type="ARBA" id="ARBA00023004"/>
    </source>
</evidence>
<dbReference type="Gene3D" id="1.10.630.10">
    <property type="entry name" value="Cytochrome P450"/>
    <property type="match status" value="1"/>
</dbReference>
<dbReference type="InterPro" id="IPR017972">
    <property type="entry name" value="Cyt_P450_CS"/>
</dbReference>
<proteinExistence type="inferred from homology"/>
<comment type="similarity">
    <text evidence="4 14">Belongs to the cytochrome P450 family.</text>
</comment>